<dbReference type="SUPFAM" id="SSF52096">
    <property type="entry name" value="ClpP/crotonase"/>
    <property type="match status" value="1"/>
</dbReference>
<organism evidence="7 8">
    <name type="scientific">Hufsiella arboris</name>
    <dbReference type="NCBI Taxonomy" id="2695275"/>
    <lineage>
        <taxon>Bacteria</taxon>
        <taxon>Pseudomonadati</taxon>
        <taxon>Bacteroidota</taxon>
        <taxon>Sphingobacteriia</taxon>
        <taxon>Sphingobacteriales</taxon>
        <taxon>Sphingobacteriaceae</taxon>
        <taxon>Hufsiella</taxon>
    </lineage>
</organism>
<dbReference type="SUPFAM" id="SSF50156">
    <property type="entry name" value="PDZ domain-like"/>
    <property type="match status" value="1"/>
</dbReference>
<dbReference type="InterPro" id="IPR001478">
    <property type="entry name" value="PDZ"/>
</dbReference>
<dbReference type="InterPro" id="IPR029045">
    <property type="entry name" value="ClpP/crotonase-like_dom_sf"/>
</dbReference>
<name>A0A7K1Y8Y2_9SPHI</name>
<dbReference type="GO" id="GO:0030288">
    <property type="term" value="C:outer membrane-bounded periplasmic space"/>
    <property type="evidence" value="ECO:0007669"/>
    <property type="project" value="TreeGrafter"/>
</dbReference>
<dbReference type="InterPro" id="IPR005151">
    <property type="entry name" value="Tail-specific_protease"/>
</dbReference>
<dbReference type="GO" id="GO:0008236">
    <property type="term" value="F:serine-type peptidase activity"/>
    <property type="evidence" value="ECO:0007669"/>
    <property type="project" value="UniProtKB-KW"/>
</dbReference>
<dbReference type="PANTHER" id="PTHR32060:SF30">
    <property type="entry name" value="CARBOXY-TERMINAL PROCESSING PROTEASE CTPA"/>
    <property type="match status" value="1"/>
</dbReference>
<evidence type="ECO:0000256" key="3">
    <source>
        <dbReference type="ARBA" id="ARBA00022801"/>
    </source>
</evidence>
<dbReference type="Gene3D" id="3.30.750.44">
    <property type="match status" value="1"/>
</dbReference>
<evidence type="ECO:0000313" key="8">
    <source>
        <dbReference type="Proteomes" id="UP000466586"/>
    </source>
</evidence>
<evidence type="ECO:0000256" key="2">
    <source>
        <dbReference type="ARBA" id="ARBA00022670"/>
    </source>
</evidence>
<evidence type="ECO:0000259" key="6">
    <source>
        <dbReference type="PROSITE" id="PS50106"/>
    </source>
</evidence>
<keyword evidence="2 5" id="KW-0645">Protease</keyword>
<keyword evidence="8" id="KW-1185">Reference proteome</keyword>
<dbReference type="Pfam" id="PF03572">
    <property type="entry name" value="Peptidase_S41"/>
    <property type="match status" value="1"/>
</dbReference>
<reference evidence="7 8" key="1">
    <citation type="submission" date="2019-11" db="EMBL/GenBank/DDBJ databases">
        <title>Pedobacter sp. HMF7647 Genome sequencing and assembly.</title>
        <authorList>
            <person name="Kang H."/>
            <person name="Kim H."/>
            <person name="Joh K."/>
        </authorList>
    </citation>
    <scope>NUCLEOTIDE SEQUENCE [LARGE SCALE GENOMIC DNA]</scope>
    <source>
        <strain evidence="7 8">HMF7647</strain>
    </source>
</reference>
<dbReference type="PROSITE" id="PS50106">
    <property type="entry name" value="PDZ"/>
    <property type="match status" value="1"/>
</dbReference>
<dbReference type="NCBIfam" id="TIGR00225">
    <property type="entry name" value="prc"/>
    <property type="match status" value="1"/>
</dbReference>
<dbReference type="Proteomes" id="UP000466586">
    <property type="component" value="Unassembled WGS sequence"/>
</dbReference>
<keyword evidence="3 5" id="KW-0378">Hydrolase</keyword>
<dbReference type="GO" id="GO:0004175">
    <property type="term" value="F:endopeptidase activity"/>
    <property type="evidence" value="ECO:0007669"/>
    <property type="project" value="TreeGrafter"/>
</dbReference>
<accession>A0A7K1Y8Y2</accession>
<dbReference type="CDD" id="cd07560">
    <property type="entry name" value="Peptidase_S41_CPP"/>
    <property type="match status" value="1"/>
</dbReference>
<keyword evidence="4 5" id="KW-0720">Serine protease</keyword>
<dbReference type="PANTHER" id="PTHR32060">
    <property type="entry name" value="TAIL-SPECIFIC PROTEASE"/>
    <property type="match status" value="1"/>
</dbReference>
<evidence type="ECO:0000313" key="7">
    <source>
        <dbReference type="EMBL" id="MXV51037.1"/>
    </source>
</evidence>
<dbReference type="SMART" id="SM00245">
    <property type="entry name" value="TSPc"/>
    <property type="match status" value="1"/>
</dbReference>
<evidence type="ECO:0000256" key="5">
    <source>
        <dbReference type="RuleBase" id="RU004404"/>
    </source>
</evidence>
<dbReference type="InterPro" id="IPR041489">
    <property type="entry name" value="PDZ_6"/>
</dbReference>
<dbReference type="InterPro" id="IPR004447">
    <property type="entry name" value="Peptidase_S41A"/>
</dbReference>
<gene>
    <name evidence="7" type="ORF">GS399_08655</name>
</gene>
<evidence type="ECO:0000256" key="4">
    <source>
        <dbReference type="ARBA" id="ARBA00022825"/>
    </source>
</evidence>
<comment type="similarity">
    <text evidence="1 5">Belongs to the peptidase S41A family.</text>
</comment>
<feature type="domain" description="PDZ" evidence="6">
    <location>
        <begin position="93"/>
        <end position="163"/>
    </location>
</feature>
<dbReference type="EMBL" id="WVHT01000003">
    <property type="protein sequence ID" value="MXV51037.1"/>
    <property type="molecule type" value="Genomic_DNA"/>
</dbReference>
<dbReference type="Pfam" id="PF17820">
    <property type="entry name" value="PDZ_6"/>
    <property type="match status" value="1"/>
</dbReference>
<proteinExistence type="inferred from homology"/>
<dbReference type="RefSeq" id="WP_160844210.1">
    <property type="nucleotide sequence ID" value="NZ_WVHT01000003.1"/>
</dbReference>
<dbReference type="GO" id="GO:0006508">
    <property type="term" value="P:proteolysis"/>
    <property type="evidence" value="ECO:0007669"/>
    <property type="project" value="UniProtKB-KW"/>
</dbReference>
<sequence length="542" mass="60024">MLPQTKKNLFIAACYAAALAAGMIIGPKFYRDIPDRHGVTLLPRVPEKVEKVLQIIGSKYVDQVKVDTLQSQAIDNILKKLDPHSAYLPPSDARMLQEDLEGNFNGIGIEYYILNDTLLVTSVNPGGPAEMAGMKRGDMILEINHHPIVGSDVSRKNVVEKIRGKRGTKVSLMILRKKTGIQTIDVIRDKIIVSSIDAAYMLDDTSGYIKISKFGAQTDLDFSESLTKLKNSHMKNLVLDLRGNGGGYLTAATALADQFLPEKKLIVYTQGEHEPRTDYFSTAEGDFEHGKLAVLIDENTASASEIVAGAIQDLDRGVVIGRRSFGKGLVQEQFDFGDGSALNLTVARYYTPSGRSIQRSYKNGTDAYFNEVSQRMKSGELVSDGKHAFDSLYTHNKSFKTAAGRTIYSGGGIVPDVYIPVDTAGFTEFYYQLSYKGILNDFMFNHIIPSIQVTTLTDFVKSYKISDDTYNLLVAYSSTRKIDASPTEVTLSKKIITADLKAMIAKYYFGDSAYYRVINNQDKAIAKCLEVFHGKQLAYLRD</sequence>
<protein>
    <submittedName>
        <fullName evidence="7">PDZ domain-containing protein</fullName>
    </submittedName>
</protein>
<dbReference type="Gene3D" id="2.30.42.10">
    <property type="match status" value="1"/>
</dbReference>
<dbReference type="GO" id="GO:0007165">
    <property type="term" value="P:signal transduction"/>
    <property type="evidence" value="ECO:0007669"/>
    <property type="project" value="TreeGrafter"/>
</dbReference>
<dbReference type="SMART" id="SM00228">
    <property type="entry name" value="PDZ"/>
    <property type="match status" value="1"/>
</dbReference>
<dbReference type="AlphaFoldDB" id="A0A7K1Y8Y2"/>
<dbReference type="Gene3D" id="3.90.226.10">
    <property type="entry name" value="2-enoyl-CoA Hydratase, Chain A, domain 1"/>
    <property type="match status" value="1"/>
</dbReference>
<comment type="caution">
    <text evidence="7">The sequence shown here is derived from an EMBL/GenBank/DDBJ whole genome shotgun (WGS) entry which is preliminary data.</text>
</comment>
<evidence type="ECO:0000256" key="1">
    <source>
        <dbReference type="ARBA" id="ARBA00009179"/>
    </source>
</evidence>
<dbReference type="InterPro" id="IPR036034">
    <property type="entry name" value="PDZ_sf"/>
</dbReference>
<dbReference type="CDD" id="cd06782">
    <property type="entry name" value="cpPDZ_CPP-like"/>
    <property type="match status" value="1"/>
</dbReference>